<dbReference type="AlphaFoldDB" id="A0A8T0DZT8"/>
<dbReference type="GO" id="GO:0006412">
    <property type="term" value="P:translation"/>
    <property type="evidence" value="ECO:0007669"/>
    <property type="project" value="InterPro"/>
</dbReference>
<dbReference type="Proteomes" id="UP000807504">
    <property type="component" value="Unassembled WGS sequence"/>
</dbReference>
<protein>
    <submittedName>
        <fullName evidence="2">Putative 28S ribosomal protein S5 like protein</fullName>
    </submittedName>
</protein>
<evidence type="ECO:0000259" key="1">
    <source>
        <dbReference type="Pfam" id="PF21251"/>
    </source>
</evidence>
<feature type="domain" description="Small ribosomal subunit protein uS5m N-terminal" evidence="1">
    <location>
        <begin position="28"/>
        <end position="99"/>
    </location>
</feature>
<dbReference type="GO" id="GO:0003735">
    <property type="term" value="F:structural constituent of ribosome"/>
    <property type="evidence" value="ECO:0007669"/>
    <property type="project" value="InterPro"/>
</dbReference>
<dbReference type="GO" id="GO:0003723">
    <property type="term" value="F:RNA binding"/>
    <property type="evidence" value="ECO:0007669"/>
    <property type="project" value="InterPro"/>
</dbReference>
<dbReference type="GO" id="GO:0005840">
    <property type="term" value="C:ribosome"/>
    <property type="evidence" value="ECO:0007669"/>
    <property type="project" value="UniProtKB-KW"/>
</dbReference>
<keyword evidence="2" id="KW-0687">Ribonucleoprotein</keyword>
<name>A0A8T0DZT8_ARGBR</name>
<organism evidence="2 3">
    <name type="scientific">Argiope bruennichi</name>
    <name type="common">Wasp spider</name>
    <name type="synonym">Aranea bruennichi</name>
    <dbReference type="NCBI Taxonomy" id="94029"/>
    <lineage>
        <taxon>Eukaryota</taxon>
        <taxon>Metazoa</taxon>
        <taxon>Ecdysozoa</taxon>
        <taxon>Arthropoda</taxon>
        <taxon>Chelicerata</taxon>
        <taxon>Arachnida</taxon>
        <taxon>Araneae</taxon>
        <taxon>Araneomorphae</taxon>
        <taxon>Entelegynae</taxon>
        <taxon>Araneoidea</taxon>
        <taxon>Araneidae</taxon>
        <taxon>Argiope</taxon>
    </lineage>
</organism>
<keyword evidence="2" id="KW-0689">Ribosomal protein</keyword>
<dbReference type="Pfam" id="PF21251">
    <property type="entry name" value="Ribosomal_uS5m_N"/>
    <property type="match status" value="1"/>
</dbReference>
<accession>A0A8T0DZT8</accession>
<evidence type="ECO:0000313" key="2">
    <source>
        <dbReference type="EMBL" id="KAF8763992.1"/>
    </source>
</evidence>
<dbReference type="InterPro" id="IPR048584">
    <property type="entry name" value="Ribosomal_uS5m_N"/>
</dbReference>
<comment type="caution">
    <text evidence="2">The sequence shown here is derived from an EMBL/GenBank/DDBJ whole genome shotgun (WGS) entry which is preliminary data.</text>
</comment>
<keyword evidence="3" id="KW-1185">Reference proteome</keyword>
<sequence>MTAFRFALLNLCKQSLHRNSHFIDSSNCKKNMLWPGLNAPVIQGREVLRQIELPPDEERQKRILELRDKSIARRSFKLHPLEKGWTGNKLPGRSLGPPDPVGEGFALSTSVNGGTAAKAKSPEQLANEKGLHVVEMRKNRDYYPVVVASPERCRTEEEIGPTELLDFNVHLFNGKVEAPREKYKPFYVNFPSYIKEMKDRESLRNQKAVRIHLLSKYGALKSFINVREEEKAKKELKETVEE</sequence>
<dbReference type="EMBL" id="JABXBU010002231">
    <property type="protein sequence ID" value="KAF8763992.1"/>
    <property type="molecule type" value="Genomic_DNA"/>
</dbReference>
<dbReference type="PANTHER" id="PTHR48277:SF1">
    <property type="entry name" value="MITOCHONDRIAL RIBOSOMAL PROTEIN S5"/>
    <property type="match status" value="1"/>
</dbReference>
<proteinExistence type="predicted"/>
<reference evidence="2" key="2">
    <citation type="submission" date="2020-06" db="EMBL/GenBank/DDBJ databases">
        <authorList>
            <person name="Sheffer M."/>
        </authorList>
    </citation>
    <scope>NUCLEOTIDE SEQUENCE</scope>
</reference>
<evidence type="ECO:0000313" key="3">
    <source>
        <dbReference type="Proteomes" id="UP000807504"/>
    </source>
</evidence>
<gene>
    <name evidence="2" type="ORF">HNY73_022115</name>
</gene>
<reference evidence="2" key="1">
    <citation type="journal article" date="2020" name="bioRxiv">
        <title>Chromosome-level reference genome of the European wasp spider Argiope bruennichi: a resource for studies on range expansion and evolutionary adaptation.</title>
        <authorList>
            <person name="Sheffer M.M."/>
            <person name="Hoppe A."/>
            <person name="Krehenwinkel H."/>
            <person name="Uhl G."/>
            <person name="Kuss A.W."/>
            <person name="Jensen L."/>
            <person name="Jensen C."/>
            <person name="Gillespie R.G."/>
            <person name="Hoff K.J."/>
            <person name="Prost S."/>
        </authorList>
    </citation>
    <scope>NUCLEOTIDE SEQUENCE</scope>
</reference>
<dbReference type="PANTHER" id="PTHR48277">
    <property type="entry name" value="MITOCHONDRIAL RIBOSOMAL PROTEIN S5"/>
    <property type="match status" value="1"/>
</dbReference>
<dbReference type="InterPro" id="IPR000851">
    <property type="entry name" value="Ribosomal_uS5"/>
</dbReference>